<feature type="compositionally biased region" description="Basic and acidic residues" evidence="7">
    <location>
        <begin position="658"/>
        <end position="667"/>
    </location>
</feature>
<keyword evidence="2 6" id="KW-0863">Zinc-finger</keyword>
<proteinExistence type="predicted"/>
<feature type="region of interest" description="Disordered" evidence="7">
    <location>
        <begin position="623"/>
        <end position="760"/>
    </location>
</feature>
<keyword evidence="1" id="KW-0479">Metal-binding</keyword>
<dbReference type="Pfam" id="PF23121">
    <property type="entry name" value="SPOC_AIPP2"/>
    <property type="match status" value="1"/>
</dbReference>
<organism evidence="9 10">
    <name type="scientific">Citrus x changshan-huyou</name>
    <dbReference type="NCBI Taxonomy" id="2935761"/>
    <lineage>
        <taxon>Eukaryota</taxon>
        <taxon>Viridiplantae</taxon>
        <taxon>Streptophyta</taxon>
        <taxon>Embryophyta</taxon>
        <taxon>Tracheophyta</taxon>
        <taxon>Spermatophyta</taxon>
        <taxon>Magnoliopsida</taxon>
        <taxon>eudicotyledons</taxon>
        <taxon>Gunneridae</taxon>
        <taxon>Pentapetalae</taxon>
        <taxon>rosids</taxon>
        <taxon>malvids</taxon>
        <taxon>Sapindales</taxon>
        <taxon>Rutaceae</taxon>
        <taxon>Aurantioideae</taxon>
        <taxon>Citrus</taxon>
    </lineage>
</organism>
<dbReference type="InterPro" id="IPR049914">
    <property type="entry name" value="PHD1-3/5-6"/>
</dbReference>
<keyword evidence="5" id="KW-0804">Transcription</keyword>
<dbReference type="SUPFAM" id="SSF57903">
    <property type="entry name" value="FYVE/PHD zinc finger"/>
    <property type="match status" value="1"/>
</dbReference>
<dbReference type="Gene3D" id="3.30.40.10">
    <property type="entry name" value="Zinc/RING finger domain, C3HC4 (zinc finger)"/>
    <property type="match status" value="1"/>
</dbReference>
<dbReference type="GO" id="GO:0034244">
    <property type="term" value="P:negative regulation of transcription elongation by RNA polymerase II"/>
    <property type="evidence" value="ECO:0007669"/>
    <property type="project" value="InterPro"/>
</dbReference>
<feature type="region of interest" description="Disordered" evidence="7">
    <location>
        <begin position="415"/>
        <end position="517"/>
    </location>
</feature>
<dbReference type="InterPro" id="IPR013083">
    <property type="entry name" value="Znf_RING/FYVE/PHD"/>
</dbReference>
<feature type="compositionally biased region" description="Polar residues" evidence="7">
    <location>
        <begin position="741"/>
        <end position="760"/>
    </location>
</feature>
<feature type="region of interest" description="Disordered" evidence="7">
    <location>
        <begin position="1552"/>
        <end position="1581"/>
    </location>
</feature>
<feature type="compositionally biased region" description="Polar residues" evidence="7">
    <location>
        <begin position="668"/>
        <end position="679"/>
    </location>
</feature>
<evidence type="ECO:0000256" key="2">
    <source>
        <dbReference type="ARBA" id="ARBA00022771"/>
    </source>
</evidence>
<feature type="compositionally biased region" description="Polar residues" evidence="7">
    <location>
        <begin position="624"/>
        <end position="634"/>
    </location>
</feature>
<dbReference type="Proteomes" id="UP001428341">
    <property type="component" value="Unassembled WGS sequence"/>
</dbReference>
<feature type="compositionally biased region" description="Low complexity" evidence="7">
    <location>
        <begin position="567"/>
        <end position="584"/>
    </location>
</feature>
<evidence type="ECO:0000256" key="3">
    <source>
        <dbReference type="ARBA" id="ARBA00022833"/>
    </source>
</evidence>
<feature type="region of interest" description="Disordered" evidence="7">
    <location>
        <begin position="1593"/>
        <end position="1614"/>
    </location>
</feature>
<protein>
    <recommendedName>
        <fullName evidence="8">PHD-type domain-containing protein</fullName>
    </recommendedName>
</protein>
<dbReference type="GO" id="GO:0008270">
    <property type="term" value="F:zinc ion binding"/>
    <property type="evidence" value="ECO:0007669"/>
    <property type="project" value="UniProtKB-KW"/>
</dbReference>
<feature type="region of interest" description="Disordered" evidence="7">
    <location>
        <begin position="544"/>
        <end position="603"/>
    </location>
</feature>
<dbReference type="InterPro" id="IPR011011">
    <property type="entry name" value="Znf_FYVE_PHD"/>
</dbReference>
<dbReference type="PROSITE" id="PS50016">
    <property type="entry name" value="ZF_PHD_2"/>
    <property type="match status" value="1"/>
</dbReference>
<evidence type="ECO:0000256" key="4">
    <source>
        <dbReference type="ARBA" id="ARBA00023015"/>
    </source>
</evidence>
<feature type="region of interest" description="Disordered" evidence="7">
    <location>
        <begin position="330"/>
        <end position="353"/>
    </location>
</feature>
<evidence type="ECO:0000259" key="8">
    <source>
        <dbReference type="PROSITE" id="PS50016"/>
    </source>
</evidence>
<feature type="compositionally biased region" description="Basic and acidic residues" evidence="7">
    <location>
        <begin position="1565"/>
        <end position="1580"/>
    </location>
</feature>
<feature type="compositionally biased region" description="Basic and acidic residues" evidence="7">
    <location>
        <begin position="300"/>
        <end position="317"/>
    </location>
</feature>
<feature type="compositionally biased region" description="Basic and acidic residues" evidence="7">
    <location>
        <begin position="415"/>
        <end position="427"/>
    </location>
</feature>
<dbReference type="GO" id="GO:0140566">
    <property type="term" value="F:histone reader activity"/>
    <property type="evidence" value="ECO:0007669"/>
    <property type="project" value="InterPro"/>
</dbReference>
<feature type="region of interest" description="Disordered" evidence="7">
    <location>
        <begin position="265"/>
        <end position="317"/>
    </location>
</feature>
<comment type="caution">
    <text evidence="9">The sequence shown here is derived from an EMBL/GenBank/DDBJ whole genome shotgun (WGS) entry which is preliminary data.</text>
</comment>
<name>A0AAP0M200_9ROSI</name>
<dbReference type="InterPro" id="IPR019787">
    <property type="entry name" value="Znf_PHD-finger"/>
</dbReference>
<sequence>MLNNITTCKRPFLLRDVYCYDASKEAWSINLRVTSQSERRFGKRSMSRKNRMRAESGTCNVCFAPCSSCMHLNLALMGSKTEEFSDETCRETTGSQYSINEADDLRSFKGRPCNNLQQTASEASNPLSVNSSHDSFSVNAESKVTLRSSEISDASEDFEIHPKFSSRGGTAEGQISPKLEIGLDQRISLNKYDDPKGAEGLDDNISCVSRANDTSTALSENNRNMDIKNLSHSSASVCSLGPEGLEKAQSSEKLELAEIPSVEKVGASCGSPKVRSPVPDSQSDKRLVESSSDVLTKVHQKSEAETDRDNGEPPDEALKCLDEDKEELKSTQLAELPDVQRFPAASGDETDESDIMEQDVKVCDICGDAGREDLLAICSRCSDGAEHTYCMKEMLQKVPEGDWLCEECKFAEETEKQKQGSDIEGKRTNKQSTSTQSSGKRHAENLDAAPAAKRQAIETSPGHPKPLSPSKAAALSRDSSFKSLDKGKVRPVTFGNNSSNDVVETARSPGGLLPQTTKGTLLKSSSFSTLNSKAKVKLVDEVVPQKQKATRDQASLDVKEGPSRVMGKSMSFKSTSSGRSSAGESKLRALSPRPSRLHDLKGLKQVKERNAFERKSLSRLDRSLTVSSMATPASTPKADQKLTPRGEAVSFSSASNNREAKVVKSEGKGSTLTKSNSTLPRKGLEVSGTPVGALSTSAMCSSSVEQKPNLVSPKEEPSSSSSEKLSTIVNELVQDGLPRSVESTNQGEKSSSCRSRPTLTAGSKGVLCQKCKEVGHDVESCPLGSTQVSGIDVSAGRNCREGMIKGNKLKAAIEAAMHKLPGTYGRNKVNDQLDGLGITNMDLNCERSSQDQFSVSNKMKGAQEVPINKQTTINQLKPALLKISAVPEHEYIWQGGFEVHRGEKLPNLCDGIQAHLSSCASSKVLEVVSKFPQRIRLKEVPRVSTWPTMFHESGAKEENIALYFFAKDFESYGRNYKILVDSMMKNDLALMGNLDGIELLIFPSNQLPENCQRWNLLFFLWGVFRVRKVNCSNSTKHSCFAGSKMVPLDRVITTDNLSLSQNILPKHADKDSAACDTSHNIVPGSYGPDGTCVTLNENCDNKASSVQLTSLGSQSNSIQHDGRFDSRLLSRAAMTVPLLSGEIRCARPPLEECNLAEGGLGTEVKSSLQATRTSISCSKGGTSEMNGDASLGEDSSSLKNFPVGNEGAHDEGSVDSGKVPGIMKCGRGQINLEEDLNEGSFDVEKVPDIMESGRDQINLERDLNKGTFDADKIPVITKSGRDQINLERDLNESIVDGKIVPDKIKSGRDQINLERDLNEGSVDAKNVMMDIVKRVRARFNLVRDLNDRGVAAEKLPDIVKSDRDQIDLERDLKEGRYMNAETSLDRNLNFKGLNHQQFHHGNSPHLDLMETAAASSCGTSQKMPWNEAFLDGESSSKKLKTGFAGPYECSSSRDGDSCSDGFSSRRDDLCPSSSNQEKISEELLDRKVILKDLESPERYFFHVDSHRENDCRLGANSMPWKELSSKDEDELLDTVPNLNLALGADTKQPNKGMLPFFVGPLEKNNNQDRPPDKGADKGAEEDISASLSLSLSFPFPDKEQTSVKPASKTEQLLPERRHVNTSLLLFGGFLDK</sequence>
<reference evidence="9 10" key="1">
    <citation type="submission" date="2024-05" db="EMBL/GenBank/DDBJ databases">
        <title>Haplotype-resolved chromosome-level genome assembly of Huyou (Citrus changshanensis).</title>
        <authorList>
            <person name="Miao C."/>
            <person name="Chen W."/>
            <person name="Wu Y."/>
            <person name="Wang L."/>
            <person name="Zhao S."/>
            <person name="Grierson D."/>
            <person name="Xu C."/>
            <person name="Chen K."/>
        </authorList>
    </citation>
    <scope>NUCLEOTIDE SEQUENCE [LARGE SCALE GENOMIC DNA]</scope>
    <source>
        <strain evidence="9">01-14</strain>
        <tissue evidence="9">Leaf</tissue>
    </source>
</reference>
<feature type="compositionally biased region" description="Basic and acidic residues" evidence="7">
    <location>
        <begin position="479"/>
        <end position="488"/>
    </location>
</feature>
<dbReference type="SMART" id="SM00249">
    <property type="entry name" value="PHD"/>
    <property type="match status" value="1"/>
</dbReference>
<dbReference type="InterPro" id="IPR056280">
    <property type="entry name" value="AIPP2-like_SPOC"/>
</dbReference>
<accession>A0AAP0M200</accession>
<evidence type="ECO:0000313" key="10">
    <source>
        <dbReference type="Proteomes" id="UP001428341"/>
    </source>
</evidence>
<feature type="domain" description="PHD-type" evidence="8">
    <location>
        <begin position="360"/>
        <end position="411"/>
    </location>
</feature>
<gene>
    <name evidence="9" type="ORF">WN944_019635</name>
</gene>
<evidence type="ECO:0000313" key="9">
    <source>
        <dbReference type="EMBL" id="KAK9188234.1"/>
    </source>
</evidence>
<keyword evidence="4" id="KW-0805">Transcription regulation</keyword>
<feature type="region of interest" description="Disordered" evidence="7">
    <location>
        <begin position="1444"/>
        <end position="1477"/>
    </location>
</feature>
<dbReference type="PANTHER" id="PTHR33304">
    <property type="match status" value="1"/>
</dbReference>
<evidence type="ECO:0000256" key="6">
    <source>
        <dbReference type="PROSITE-ProRule" id="PRU00146"/>
    </source>
</evidence>
<dbReference type="EMBL" id="JBCGBO010000007">
    <property type="protein sequence ID" value="KAK9188234.1"/>
    <property type="molecule type" value="Genomic_DNA"/>
</dbReference>
<dbReference type="PANTHER" id="PTHR33304:SF9">
    <property type="entry name" value="RING_FYVE_PHD ZINC FINGER SUPERFAMILY PROTEIN"/>
    <property type="match status" value="1"/>
</dbReference>
<evidence type="ECO:0000256" key="7">
    <source>
        <dbReference type="SAM" id="MobiDB-lite"/>
    </source>
</evidence>
<dbReference type="InterPro" id="IPR001965">
    <property type="entry name" value="Znf_PHD"/>
</dbReference>
<evidence type="ECO:0000256" key="1">
    <source>
        <dbReference type="ARBA" id="ARBA00022723"/>
    </source>
</evidence>
<feature type="compositionally biased region" description="Polar residues" evidence="7">
    <location>
        <begin position="694"/>
        <end position="706"/>
    </location>
</feature>
<keyword evidence="3" id="KW-0862">Zinc</keyword>
<keyword evidence="10" id="KW-1185">Reference proteome</keyword>
<evidence type="ECO:0000256" key="5">
    <source>
        <dbReference type="ARBA" id="ARBA00023163"/>
    </source>
</evidence>